<evidence type="ECO:0000313" key="2">
    <source>
        <dbReference type="Proteomes" id="UP000887565"/>
    </source>
</evidence>
<keyword evidence="2" id="KW-1185">Reference proteome</keyword>
<evidence type="ECO:0000256" key="1">
    <source>
        <dbReference type="SAM" id="MobiDB-lite"/>
    </source>
</evidence>
<evidence type="ECO:0000313" key="3">
    <source>
        <dbReference type="WBParaSite" id="nRc.2.0.1.t02065-RA"/>
    </source>
</evidence>
<accession>A0A915HKS0</accession>
<feature type="compositionally biased region" description="Polar residues" evidence="1">
    <location>
        <begin position="18"/>
        <end position="30"/>
    </location>
</feature>
<feature type="region of interest" description="Disordered" evidence="1">
    <location>
        <begin position="1"/>
        <end position="30"/>
    </location>
</feature>
<protein>
    <submittedName>
        <fullName evidence="3">Uncharacterized protein</fullName>
    </submittedName>
</protein>
<sequence length="109" mass="10701">MGGVDNIDNAEFFGPEASNPSQNERGNVSNDGCAGPVVLTEIGAVGGSKVVCVNVVGVADVRPVGGSNMAVGGSNAEDDVAGSTSIGGVGGRGTLNTVFGGFFKASRRL</sequence>
<dbReference type="Proteomes" id="UP000887565">
    <property type="component" value="Unplaced"/>
</dbReference>
<organism evidence="2 3">
    <name type="scientific">Romanomermis culicivorax</name>
    <name type="common">Nematode worm</name>
    <dbReference type="NCBI Taxonomy" id="13658"/>
    <lineage>
        <taxon>Eukaryota</taxon>
        <taxon>Metazoa</taxon>
        <taxon>Ecdysozoa</taxon>
        <taxon>Nematoda</taxon>
        <taxon>Enoplea</taxon>
        <taxon>Dorylaimia</taxon>
        <taxon>Mermithida</taxon>
        <taxon>Mermithoidea</taxon>
        <taxon>Mermithidae</taxon>
        <taxon>Romanomermis</taxon>
    </lineage>
</organism>
<dbReference type="AlphaFoldDB" id="A0A915HKS0"/>
<dbReference type="WBParaSite" id="nRc.2.0.1.t02065-RA">
    <property type="protein sequence ID" value="nRc.2.0.1.t02065-RA"/>
    <property type="gene ID" value="nRc.2.0.1.g02065"/>
</dbReference>
<name>A0A915HKS0_ROMCU</name>
<reference evidence="3" key="1">
    <citation type="submission" date="2022-11" db="UniProtKB">
        <authorList>
            <consortium name="WormBaseParasite"/>
        </authorList>
    </citation>
    <scope>IDENTIFICATION</scope>
</reference>
<proteinExistence type="predicted"/>